<dbReference type="EMBL" id="CP036316">
    <property type="protein sequence ID" value="QDT63311.1"/>
    <property type="molecule type" value="Genomic_DNA"/>
</dbReference>
<dbReference type="InterPro" id="IPR024607">
    <property type="entry name" value="Sulfatase_CS"/>
</dbReference>
<feature type="domain" description="Sulfatase N-terminal" evidence="6">
    <location>
        <begin position="42"/>
        <end position="384"/>
    </location>
</feature>
<proteinExistence type="inferred from homology"/>
<evidence type="ECO:0000313" key="8">
    <source>
        <dbReference type="Proteomes" id="UP000319976"/>
    </source>
</evidence>
<reference evidence="7 8" key="1">
    <citation type="submission" date="2019-02" db="EMBL/GenBank/DDBJ databases">
        <title>Deep-cultivation of Planctomycetes and their phenomic and genomic characterization uncovers novel biology.</title>
        <authorList>
            <person name="Wiegand S."/>
            <person name="Jogler M."/>
            <person name="Boedeker C."/>
            <person name="Pinto D."/>
            <person name="Vollmers J."/>
            <person name="Rivas-Marin E."/>
            <person name="Kohn T."/>
            <person name="Peeters S.H."/>
            <person name="Heuer A."/>
            <person name="Rast P."/>
            <person name="Oberbeckmann S."/>
            <person name="Bunk B."/>
            <person name="Jeske O."/>
            <person name="Meyerdierks A."/>
            <person name="Storesund J.E."/>
            <person name="Kallscheuer N."/>
            <person name="Luecker S."/>
            <person name="Lage O.M."/>
            <person name="Pohl T."/>
            <person name="Merkel B.J."/>
            <person name="Hornburger P."/>
            <person name="Mueller R.-W."/>
            <person name="Bruemmer F."/>
            <person name="Labrenz M."/>
            <person name="Spormann A.M."/>
            <person name="Op den Camp H."/>
            <person name="Overmann J."/>
            <person name="Amann R."/>
            <person name="Jetten M.S.M."/>
            <person name="Mascher T."/>
            <person name="Medema M.H."/>
            <person name="Devos D.P."/>
            <person name="Kaster A.-K."/>
            <person name="Ovreas L."/>
            <person name="Rohde M."/>
            <person name="Galperin M.Y."/>
            <person name="Jogler C."/>
        </authorList>
    </citation>
    <scope>NUCLEOTIDE SEQUENCE [LARGE SCALE GENOMIC DNA]</scope>
    <source>
        <strain evidence="7 8">V22</strain>
    </source>
</reference>
<dbReference type="PANTHER" id="PTHR43108:SF8">
    <property type="entry name" value="SD21168P"/>
    <property type="match status" value="1"/>
</dbReference>
<protein>
    <submittedName>
        <fullName evidence="7">Arylsulfatase</fullName>
        <ecNumber evidence="7">3.1.6.1</ecNumber>
    </submittedName>
</protein>
<dbReference type="EC" id="3.1.6.1" evidence="7"/>
<dbReference type="InterPro" id="IPR000917">
    <property type="entry name" value="Sulfatase_N"/>
</dbReference>
<gene>
    <name evidence="7" type="ORF">V22_05310</name>
</gene>
<keyword evidence="2 5" id="KW-0732">Signal</keyword>
<keyword evidence="8" id="KW-1185">Reference proteome</keyword>
<dbReference type="InterPro" id="IPR017850">
    <property type="entry name" value="Alkaline_phosphatase_core_sf"/>
</dbReference>
<evidence type="ECO:0000256" key="4">
    <source>
        <dbReference type="ARBA" id="ARBA00023180"/>
    </source>
</evidence>
<evidence type="ECO:0000256" key="2">
    <source>
        <dbReference type="ARBA" id="ARBA00022729"/>
    </source>
</evidence>
<evidence type="ECO:0000256" key="3">
    <source>
        <dbReference type="ARBA" id="ARBA00022801"/>
    </source>
</evidence>
<feature type="chain" id="PRO_5022018419" evidence="5">
    <location>
        <begin position="20"/>
        <end position="526"/>
    </location>
</feature>
<keyword evidence="4" id="KW-0325">Glycoprotein</keyword>
<dbReference type="GO" id="GO:0004065">
    <property type="term" value="F:arylsulfatase activity"/>
    <property type="evidence" value="ECO:0007669"/>
    <property type="project" value="UniProtKB-EC"/>
</dbReference>
<organism evidence="7 8">
    <name type="scientific">Calycomorphotria hydatis</name>
    <dbReference type="NCBI Taxonomy" id="2528027"/>
    <lineage>
        <taxon>Bacteria</taxon>
        <taxon>Pseudomonadati</taxon>
        <taxon>Planctomycetota</taxon>
        <taxon>Planctomycetia</taxon>
        <taxon>Planctomycetales</taxon>
        <taxon>Planctomycetaceae</taxon>
        <taxon>Calycomorphotria</taxon>
    </lineage>
</organism>
<dbReference type="CDD" id="cd16031">
    <property type="entry name" value="G6S_like"/>
    <property type="match status" value="1"/>
</dbReference>
<comment type="similarity">
    <text evidence="1">Belongs to the sulfatase family.</text>
</comment>
<evidence type="ECO:0000259" key="6">
    <source>
        <dbReference type="Pfam" id="PF00884"/>
    </source>
</evidence>
<evidence type="ECO:0000313" key="7">
    <source>
        <dbReference type="EMBL" id="QDT63311.1"/>
    </source>
</evidence>
<dbReference type="SUPFAM" id="SSF53649">
    <property type="entry name" value="Alkaline phosphatase-like"/>
    <property type="match status" value="1"/>
</dbReference>
<dbReference type="KEGG" id="chya:V22_05310"/>
<accession>A0A517T4N9</accession>
<keyword evidence="3 7" id="KW-0378">Hydrolase</keyword>
<dbReference type="PANTHER" id="PTHR43108">
    <property type="entry name" value="N-ACETYLGLUCOSAMINE-6-SULFATASE FAMILY MEMBER"/>
    <property type="match status" value="1"/>
</dbReference>
<dbReference type="AlphaFoldDB" id="A0A517T4N9"/>
<evidence type="ECO:0000256" key="5">
    <source>
        <dbReference type="SAM" id="SignalP"/>
    </source>
</evidence>
<name>A0A517T4N9_9PLAN</name>
<dbReference type="Pfam" id="PF00884">
    <property type="entry name" value="Sulfatase"/>
    <property type="match status" value="1"/>
</dbReference>
<feature type="signal peptide" evidence="5">
    <location>
        <begin position="1"/>
        <end position="19"/>
    </location>
</feature>
<dbReference type="PROSITE" id="PS00523">
    <property type="entry name" value="SULFATASE_1"/>
    <property type="match status" value="1"/>
</dbReference>
<evidence type="ECO:0000256" key="1">
    <source>
        <dbReference type="ARBA" id="ARBA00008779"/>
    </source>
</evidence>
<dbReference type="Proteomes" id="UP000319976">
    <property type="component" value="Chromosome"/>
</dbReference>
<sequence precursor="true">MRFCLTMFLLLAVIPLAAAQETEEPATVTEVTPRSKERTEQRNIVFILCDDHRADALGFLGHPFLETPALDRMAASGAYFPNAYVTTSLCSPSRASILTGLYTHNHRVTDNYHPVSESLTFFPQLLQEAGYETAFFGKWHMGDDDTPQRGFDYWAAFRGQGTYWPDGHGTTRVVPQADYSGFNVNGRRREQRDYITDELTEMSLGWLKRRKSDKPYFLYISHKGVHSDFVPHDRHRGRYAERNWEPPVTLLDTEANRAGKPMWAINQRNSRHGADFGYNLPNFDVGAYYKRYCEALLAIDDHVGDVFRYLQETGELDNTLVVYMGDNGFSFGEHGLIDKRTAYDTSVRVPLLMHCPDLIAPKTRRTEVVANIDIAPTLLEVAGIKATHEMDGDSFYPFLTGKNKKWRDALLYEYFWEWNYPHTPTIHAVIGERYKYVRPFGLWDTEELYDMQADPHEQYNLIRDPEHQELAAKMKQQLFDLLASSHGDNIPLLPDRGRQFYHRNPKKAEQGEFDRHYFLPMAPVTR</sequence>
<dbReference type="Gene3D" id="3.40.720.10">
    <property type="entry name" value="Alkaline Phosphatase, subunit A"/>
    <property type="match status" value="1"/>
</dbReference>